<dbReference type="PANTHER" id="PTHR24255">
    <property type="entry name" value="COMPLEMENT COMPONENT 1, S SUBCOMPONENT-RELATED"/>
    <property type="match status" value="1"/>
</dbReference>
<reference evidence="16 17" key="1">
    <citation type="journal article" date="2007" name="Science">
        <title>Sea anemone genome reveals ancestral eumetazoan gene repertoire and genomic organization.</title>
        <authorList>
            <person name="Putnam N.H."/>
            <person name="Srivastava M."/>
            <person name="Hellsten U."/>
            <person name="Dirks B."/>
            <person name="Chapman J."/>
            <person name="Salamov A."/>
            <person name="Terry A."/>
            <person name="Shapiro H."/>
            <person name="Lindquist E."/>
            <person name="Kapitonov V.V."/>
            <person name="Jurka J."/>
            <person name="Genikhovich G."/>
            <person name="Grigoriev I.V."/>
            <person name="Lucas S.M."/>
            <person name="Steele R.E."/>
            <person name="Finnerty J.R."/>
            <person name="Technau U."/>
            <person name="Martindale M.Q."/>
            <person name="Rokhsar D.S."/>
        </authorList>
    </citation>
    <scope>NUCLEOTIDE SEQUENCE [LARGE SCALE GENOMIC DNA]</scope>
    <source>
        <strain evidence="17">CH2 X CH6</strain>
    </source>
</reference>
<evidence type="ECO:0000313" key="17">
    <source>
        <dbReference type="Proteomes" id="UP000001593"/>
    </source>
</evidence>
<name>A7SSY8_NEMVE</name>
<dbReference type="InterPro" id="IPR009030">
    <property type="entry name" value="Growth_fac_rcpt_cys_sf"/>
</dbReference>
<dbReference type="GO" id="GO:0006508">
    <property type="term" value="P:proteolysis"/>
    <property type="evidence" value="ECO:0007669"/>
    <property type="project" value="UniProtKB-KW"/>
</dbReference>
<dbReference type="InterPro" id="IPR035914">
    <property type="entry name" value="Sperma_CUB_dom_sf"/>
</dbReference>
<gene>
    <name evidence="16" type="ORF">NEMVEDRAFT_v1g216996</name>
</gene>
<dbReference type="OMA" id="DNECERP"/>
<protein>
    <submittedName>
        <fullName evidence="16">Uncharacterized protein</fullName>
    </submittedName>
</protein>
<keyword evidence="3" id="KW-0964">Secreted</keyword>
<dbReference type="SMART" id="SM00042">
    <property type="entry name" value="CUB"/>
    <property type="match status" value="1"/>
</dbReference>
<dbReference type="SMART" id="SM00181">
    <property type="entry name" value="EGF"/>
    <property type="match status" value="3"/>
</dbReference>
<dbReference type="InterPro" id="IPR000742">
    <property type="entry name" value="EGF"/>
</dbReference>
<dbReference type="KEGG" id="nve:5504354"/>
<feature type="domain" description="CUB" evidence="13">
    <location>
        <begin position="1"/>
        <end position="108"/>
    </location>
</feature>
<dbReference type="PROSITE" id="PS01180">
    <property type="entry name" value="CUB"/>
    <property type="match status" value="1"/>
</dbReference>
<dbReference type="InterPro" id="IPR002126">
    <property type="entry name" value="Cadherin-like_dom"/>
</dbReference>
<evidence type="ECO:0000256" key="1">
    <source>
        <dbReference type="ARBA" id="ARBA00004613"/>
    </source>
</evidence>
<evidence type="ECO:0000256" key="5">
    <source>
        <dbReference type="ARBA" id="ARBA00022670"/>
    </source>
</evidence>
<dbReference type="Gene3D" id="2.10.25.10">
    <property type="entry name" value="Laminin"/>
    <property type="match status" value="3"/>
</dbReference>
<dbReference type="CDD" id="cd00054">
    <property type="entry name" value="EGF_CA"/>
    <property type="match status" value="2"/>
</dbReference>
<organism evidence="16 17">
    <name type="scientific">Nematostella vectensis</name>
    <name type="common">Starlet sea anemone</name>
    <dbReference type="NCBI Taxonomy" id="45351"/>
    <lineage>
        <taxon>Eukaryota</taxon>
        <taxon>Metazoa</taxon>
        <taxon>Cnidaria</taxon>
        <taxon>Anthozoa</taxon>
        <taxon>Hexacorallia</taxon>
        <taxon>Actiniaria</taxon>
        <taxon>Edwardsiidae</taxon>
        <taxon>Nematostella</taxon>
    </lineage>
</organism>
<dbReference type="STRING" id="45351.A7SSY8"/>
<dbReference type="Pfam" id="PF00028">
    <property type="entry name" value="Cadherin"/>
    <property type="match status" value="2"/>
</dbReference>
<keyword evidence="4 12" id="KW-0245">EGF-like domain</keyword>
<dbReference type="GO" id="GO:0005576">
    <property type="term" value="C:extracellular region"/>
    <property type="evidence" value="ECO:0007669"/>
    <property type="project" value="UniProtKB-SubCell"/>
</dbReference>
<dbReference type="Pfam" id="PF07645">
    <property type="entry name" value="EGF_CA"/>
    <property type="match status" value="2"/>
</dbReference>
<dbReference type="PROSITE" id="PS50268">
    <property type="entry name" value="CADHERIN_2"/>
    <property type="match status" value="2"/>
</dbReference>
<dbReference type="GO" id="GO:0005509">
    <property type="term" value="F:calcium ion binding"/>
    <property type="evidence" value="ECO:0007669"/>
    <property type="project" value="UniProtKB-UniRule"/>
</dbReference>
<dbReference type="Gene3D" id="2.60.120.290">
    <property type="entry name" value="Spermadhesin, CUB domain"/>
    <property type="match status" value="1"/>
</dbReference>
<dbReference type="FunFam" id="2.60.120.290:FF:000013">
    <property type="entry name" value="Membrane frizzled-related protein"/>
    <property type="match status" value="1"/>
</dbReference>
<feature type="domain" description="EGF-like" evidence="14">
    <location>
        <begin position="152"/>
        <end position="192"/>
    </location>
</feature>
<dbReference type="eggNOG" id="KOG1217">
    <property type="taxonomic scope" value="Eukaryota"/>
</dbReference>
<evidence type="ECO:0000256" key="10">
    <source>
        <dbReference type="ARBA" id="ARBA00023157"/>
    </source>
</evidence>
<dbReference type="InterPro" id="IPR000859">
    <property type="entry name" value="CUB_dom"/>
</dbReference>
<dbReference type="CDD" id="cd00041">
    <property type="entry name" value="CUB"/>
    <property type="match status" value="1"/>
</dbReference>
<keyword evidence="9" id="KW-0378">Hydrolase</keyword>
<dbReference type="GO" id="GO:0016020">
    <property type="term" value="C:membrane"/>
    <property type="evidence" value="ECO:0007669"/>
    <property type="project" value="InterPro"/>
</dbReference>
<feature type="disulfide bond" evidence="12">
    <location>
        <begin position="198"/>
        <end position="208"/>
    </location>
</feature>
<evidence type="ECO:0000256" key="6">
    <source>
        <dbReference type="ARBA" id="ARBA00022723"/>
    </source>
</evidence>
<dbReference type="PROSITE" id="PS00010">
    <property type="entry name" value="ASX_HYDROXYL"/>
    <property type="match status" value="3"/>
</dbReference>
<evidence type="ECO:0000256" key="8">
    <source>
        <dbReference type="ARBA" id="ARBA00022737"/>
    </source>
</evidence>
<keyword evidence="6" id="KW-0479">Metal-binding</keyword>
<feature type="domain" description="EGF-like" evidence="14">
    <location>
        <begin position="109"/>
        <end position="151"/>
    </location>
</feature>
<dbReference type="EMBL" id="DS469786">
    <property type="protein sequence ID" value="EDO33163.1"/>
    <property type="molecule type" value="Genomic_DNA"/>
</dbReference>
<accession>A7SSY8</accession>
<dbReference type="AlphaFoldDB" id="A7SSY8"/>
<feature type="domain" description="Cadherin" evidence="15">
    <location>
        <begin position="239"/>
        <end position="346"/>
    </location>
</feature>
<dbReference type="InterPro" id="IPR018097">
    <property type="entry name" value="EGF_Ca-bd_CS"/>
</dbReference>
<evidence type="ECO:0000256" key="2">
    <source>
        <dbReference type="ARBA" id="ARBA00006373"/>
    </source>
</evidence>
<evidence type="ECO:0000313" key="16">
    <source>
        <dbReference type="EMBL" id="EDO33163.1"/>
    </source>
</evidence>
<feature type="domain" description="EGF-like" evidence="14">
    <location>
        <begin position="194"/>
        <end position="233"/>
    </location>
</feature>
<evidence type="ECO:0000256" key="11">
    <source>
        <dbReference type="PROSITE-ProRule" id="PRU00043"/>
    </source>
</evidence>
<evidence type="ECO:0000259" key="14">
    <source>
        <dbReference type="PROSITE" id="PS50026"/>
    </source>
</evidence>
<dbReference type="PROSITE" id="PS50026">
    <property type="entry name" value="EGF_3"/>
    <property type="match status" value="3"/>
</dbReference>
<evidence type="ECO:0000256" key="3">
    <source>
        <dbReference type="ARBA" id="ARBA00022525"/>
    </source>
</evidence>
<feature type="domain" description="Cadherin" evidence="15">
    <location>
        <begin position="347"/>
        <end position="443"/>
    </location>
</feature>
<evidence type="ECO:0000256" key="7">
    <source>
        <dbReference type="ARBA" id="ARBA00022729"/>
    </source>
</evidence>
<evidence type="ECO:0000256" key="12">
    <source>
        <dbReference type="PROSITE-ProRule" id="PRU00076"/>
    </source>
</evidence>
<comment type="similarity">
    <text evidence="2">Belongs to the EGF domain peptide family.</text>
</comment>
<dbReference type="PRINTS" id="PR00205">
    <property type="entry name" value="CADHERIN"/>
</dbReference>
<dbReference type="PhylomeDB" id="A7SSY8"/>
<dbReference type="HOGENOM" id="CLU_555877_0_0_1"/>
<evidence type="ECO:0000259" key="15">
    <source>
        <dbReference type="PROSITE" id="PS50268"/>
    </source>
</evidence>
<dbReference type="Gene3D" id="2.60.40.60">
    <property type="entry name" value="Cadherins"/>
    <property type="match status" value="2"/>
</dbReference>
<dbReference type="SUPFAM" id="SSF49854">
    <property type="entry name" value="Spermadhesin, CUB domain"/>
    <property type="match status" value="1"/>
</dbReference>
<dbReference type="InterPro" id="IPR015919">
    <property type="entry name" value="Cadherin-like_sf"/>
</dbReference>
<dbReference type="InParanoid" id="A7SSY8"/>
<sequence length="491" mass="56415">MTKAHGTLRSPGYPRVYSNNQRCTWHISVPRGYRIRIRFRRQYDIEESSQCNKDYVMLSQSRHFRDPLIFCGRRRPNGILTPKNNVWVRFKSDEGGNGKGFLALYSAVDDNECERPVCSFPRLCRNTLGSYACDCPEGYENRGRRDSDKCVDIDECGSGAARCDHKCVNTEGSYHCRCRKGYTLAPDGHKCQADLNECNNKNKCSHFCRNTRSSYRCWCPKGFRLHSDKRTCYPEISFFSKQHSAEVRENSRRGAYVTTVRAVSFSKPRKIRYELIAENLLPPTHFTIEETTGTITVAGDLDREEKDSYLLEVGAGLQYPNGTLSRVARTYVMVKISDENDNYPIFGLPSYHVRVPCNTTAGRTVYRVTAMDRDLGDNARIRYRLQPKNMYFTILPHTGKIRVTQDLHRFCNMRPARGFTLSVLARDYGKLPETAHAWMYIEVKPPGTLSRDVSQMSARFLDPRHSGGTDTISRRKMREADAHRYSGKRKG</sequence>
<evidence type="ECO:0000259" key="13">
    <source>
        <dbReference type="PROSITE" id="PS01180"/>
    </source>
</evidence>
<dbReference type="OrthoDB" id="6286622at2759"/>
<dbReference type="PROSITE" id="PS01187">
    <property type="entry name" value="EGF_CA"/>
    <property type="match status" value="2"/>
</dbReference>
<comment type="caution">
    <text evidence="12">Lacks conserved residue(s) required for the propagation of feature annotation.</text>
</comment>
<dbReference type="SMART" id="SM00112">
    <property type="entry name" value="CA"/>
    <property type="match status" value="2"/>
</dbReference>
<dbReference type="Pfam" id="PF00431">
    <property type="entry name" value="CUB"/>
    <property type="match status" value="1"/>
</dbReference>
<dbReference type="InterPro" id="IPR001881">
    <property type="entry name" value="EGF-like_Ca-bd_dom"/>
</dbReference>
<keyword evidence="5" id="KW-0645">Protease</keyword>
<dbReference type="FunFam" id="2.10.25.10:FF:000010">
    <property type="entry name" value="Pro-epidermal growth factor"/>
    <property type="match status" value="1"/>
</dbReference>
<dbReference type="GO" id="GO:0008233">
    <property type="term" value="F:peptidase activity"/>
    <property type="evidence" value="ECO:0007669"/>
    <property type="project" value="UniProtKB-KW"/>
</dbReference>
<keyword evidence="8" id="KW-0677">Repeat</keyword>
<dbReference type="Proteomes" id="UP000001593">
    <property type="component" value="Unassembled WGS sequence"/>
</dbReference>
<keyword evidence="11" id="KW-0106">Calcium</keyword>
<dbReference type="InterPro" id="IPR049883">
    <property type="entry name" value="NOTCH1_EGF-like"/>
</dbReference>
<dbReference type="SUPFAM" id="SSF57184">
    <property type="entry name" value="Growth factor receptor domain"/>
    <property type="match status" value="1"/>
</dbReference>
<evidence type="ECO:0000256" key="9">
    <source>
        <dbReference type="ARBA" id="ARBA00022801"/>
    </source>
</evidence>
<dbReference type="PANTHER" id="PTHR24255:SF27">
    <property type="entry name" value="HAPTOGLOBIN-RELATED PROTEIN"/>
    <property type="match status" value="1"/>
</dbReference>
<dbReference type="GO" id="GO:0007156">
    <property type="term" value="P:homophilic cell adhesion via plasma membrane adhesion molecules"/>
    <property type="evidence" value="ECO:0007669"/>
    <property type="project" value="InterPro"/>
</dbReference>
<dbReference type="SUPFAM" id="SSF49313">
    <property type="entry name" value="Cadherin-like"/>
    <property type="match status" value="2"/>
</dbReference>
<keyword evidence="7" id="KW-0732">Signal</keyword>
<proteinExistence type="inferred from homology"/>
<keyword evidence="10 12" id="KW-1015">Disulfide bond</keyword>
<keyword evidence="17" id="KW-1185">Reference proteome</keyword>
<dbReference type="Pfam" id="PF14670">
    <property type="entry name" value="FXa_inhibition"/>
    <property type="match status" value="1"/>
</dbReference>
<dbReference type="SMART" id="SM00179">
    <property type="entry name" value="EGF_CA"/>
    <property type="match status" value="3"/>
</dbReference>
<evidence type="ECO:0000256" key="4">
    <source>
        <dbReference type="ARBA" id="ARBA00022536"/>
    </source>
</evidence>
<dbReference type="eggNOG" id="KOG1219">
    <property type="taxonomic scope" value="Eukaryota"/>
</dbReference>
<dbReference type="CDD" id="cd11304">
    <property type="entry name" value="Cadherin_repeat"/>
    <property type="match status" value="2"/>
</dbReference>
<dbReference type="PROSITE" id="PS01186">
    <property type="entry name" value="EGF_2"/>
    <property type="match status" value="2"/>
</dbReference>
<comment type="subcellular location">
    <subcellularLocation>
        <location evidence="1">Secreted</location>
    </subcellularLocation>
</comment>
<dbReference type="InterPro" id="IPR000152">
    <property type="entry name" value="EGF-type_Asp/Asn_hydroxyl_site"/>
</dbReference>